<dbReference type="InterPro" id="IPR014914">
    <property type="entry name" value="RES_dom"/>
</dbReference>
<dbReference type="EMBL" id="CP014945">
    <property type="protein sequence ID" value="AMT95661.1"/>
    <property type="molecule type" value="Genomic_DNA"/>
</dbReference>
<proteinExistence type="predicted"/>
<accession>A0ABM5ZUD3</accession>
<evidence type="ECO:0000259" key="1">
    <source>
        <dbReference type="Pfam" id="PF08808"/>
    </source>
</evidence>
<reference evidence="2 3" key="1">
    <citation type="submission" date="2016-03" db="EMBL/GenBank/DDBJ databases">
        <title>Genome sequencing of Psychrobacter alimentarius PAMC 27889.</title>
        <authorList>
            <person name="Lee J."/>
            <person name="Kim O.-S."/>
        </authorList>
    </citation>
    <scope>NUCLEOTIDE SEQUENCE [LARGE SCALE GENOMIC DNA]</scope>
    <source>
        <strain evidence="2 3">PAMC 27889</strain>
    </source>
</reference>
<evidence type="ECO:0000313" key="2">
    <source>
        <dbReference type="EMBL" id="AMT95661.1"/>
    </source>
</evidence>
<feature type="domain" description="RES" evidence="1">
    <location>
        <begin position="168"/>
        <end position="275"/>
    </location>
</feature>
<gene>
    <name evidence="2" type="ORF">A3K91_0020</name>
</gene>
<evidence type="ECO:0000313" key="3">
    <source>
        <dbReference type="Proteomes" id="UP000076104"/>
    </source>
</evidence>
<dbReference type="RefSeq" id="WP_062843467.1">
    <property type="nucleotide sequence ID" value="NZ_CP014945.1"/>
</dbReference>
<sequence length="348" mass="39794">MKESFILCSSCFSNQGLKISAQKLGIKNDMRCTNCEDTKGYKLTKSILEDLAHQFFVMGSGVKGDYGGAPRIKFNEYQETSIVCTDDINQDIRLFEKYLKVGFFHYGPRLWTLGYITPLEDLQDKDKRMEVIKRIISEYPILELDTSKIFYRLRVAPSEPSNIGEYDSSPFPGKGRLDSEGFKIFYASQDLEVCIHECRVSVTDELYVATIRPLENLKMLDLSTEILENVTEFESLNISLIMLFYAGKHSYEILRLLSLEAYKKGFDGIIFPSFFTQARLGALPSPSTYQSLNNNIDDFREIEESGKIPNIAIFGQPIEDKLVEVLSINKLFLNRVVYDYFFGPADVN</sequence>
<dbReference type="GeneID" id="303306172"/>
<name>A0ABM5ZUD3_9GAMM</name>
<dbReference type="Pfam" id="PF08808">
    <property type="entry name" value="RES"/>
    <property type="match status" value="1"/>
</dbReference>
<organism evidence="2 3">
    <name type="scientific">Psychrobacter alimentarius</name>
    <dbReference type="NCBI Taxonomy" id="261164"/>
    <lineage>
        <taxon>Bacteria</taxon>
        <taxon>Pseudomonadati</taxon>
        <taxon>Pseudomonadota</taxon>
        <taxon>Gammaproteobacteria</taxon>
        <taxon>Moraxellales</taxon>
        <taxon>Moraxellaceae</taxon>
        <taxon>Psychrobacter</taxon>
    </lineage>
</organism>
<dbReference type="Proteomes" id="UP000076104">
    <property type="component" value="Chromosome"/>
</dbReference>
<keyword evidence="3" id="KW-1185">Reference proteome</keyword>
<protein>
    <recommendedName>
        <fullName evidence="1">RES domain-containing protein</fullName>
    </recommendedName>
</protein>